<feature type="compositionally biased region" description="Low complexity" evidence="1">
    <location>
        <begin position="26"/>
        <end position="44"/>
    </location>
</feature>
<feature type="compositionally biased region" description="Basic residues" evidence="1">
    <location>
        <begin position="63"/>
        <end position="76"/>
    </location>
</feature>
<feature type="region of interest" description="Disordered" evidence="1">
    <location>
        <begin position="1"/>
        <end position="76"/>
    </location>
</feature>
<keyword evidence="3" id="KW-1185">Reference proteome</keyword>
<reference evidence="3" key="1">
    <citation type="submission" date="2018-09" db="EMBL/GenBank/DDBJ databases">
        <authorList>
            <person name="Livingstone P.G."/>
            <person name="Whitworth D.E."/>
        </authorList>
    </citation>
    <scope>NUCLEOTIDE SEQUENCE [LARGE SCALE GENOMIC DNA]</scope>
    <source>
        <strain evidence="3">CA051B</strain>
    </source>
</reference>
<evidence type="ECO:0000313" key="2">
    <source>
        <dbReference type="EMBL" id="RKH55429.1"/>
    </source>
</evidence>
<dbReference type="Proteomes" id="UP000272888">
    <property type="component" value="Unassembled WGS sequence"/>
</dbReference>
<evidence type="ECO:0000256" key="1">
    <source>
        <dbReference type="SAM" id="MobiDB-lite"/>
    </source>
</evidence>
<dbReference type="AlphaFoldDB" id="A0A3A8PHE2"/>
<protein>
    <submittedName>
        <fullName evidence="2">Uncharacterized protein</fullName>
    </submittedName>
</protein>
<dbReference type="EMBL" id="RAWB01000254">
    <property type="protein sequence ID" value="RKH55429.1"/>
    <property type="molecule type" value="Genomic_DNA"/>
</dbReference>
<proteinExistence type="predicted"/>
<gene>
    <name evidence="2" type="ORF">D7V93_22975</name>
</gene>
<accession>A0A3A8PHE2</accession>
<comment type="caution">
    <text evidence="2">The sequence shown here is derived from an EMBL/GenBank/DDBJ whole genome shotgun (WGS) entry which is preliminary data.</text>
</comment>
<sequence>MADAWKRGAATPRPRPAPARSRRRGGCPAADRARGSPARRGASPEVWARHAPRCWRGAASRGPRPRRPTIRPATRH</sequence>
<name>A0A3A8PHE2_9BACT</name>
<evidence type="ECO:0000313" key="3">
    <source>
        <dbReference type="Proteomes" id="UP000272888"/>
    </source>
</evidence>
<organism evidence="2 3">
    <name type="scientific">Corallococcus llansteffanensis</name>
    <dbReference type="NCBI Taxonomy" id="2316731"/>
    <lineage>
        <taxon>Bacteria</taxon>
        <taxon>Pseudomonadati</taxon>
        <taxon>Myxococcota</taxon>
        <taxon>Myxococcia</taxon>
        <taxon>Myxococcales</taxon>
        <taxon>Cystobacterineae</taxon>
        <taxon>Myxococcaceae</taxon>
        <taxon>Corallococcus</taxon>
    </lineage>
</organism>